<proteinExistence type="inferred from homology"/>
<dbReference type="InterPro" id="IPR013785">
    <property type="entry name" value="Aldolase_TIM"/>
</dbReference>
<evidence type="ECO:0000256" key="7">
    <source>
        <dbReference type="ARBA" id="ARBA00019397"/>
    </source>
</evidence>
<comment type="function">
    <text evidence="12 13">Involved in the gluconeogenesis. Catalyzes stereospecifically the conversion of dihydroxyacetone phosphate (DHAP) to D-glyceraldehyde-3-phosphate (G3P).</text>
</comment>
<dbReference type="PROSITE" id="PS00171">
    <property type="entry name" value="TIM_1"/>
    <property type="match status" value="1"/>
</dbReference>
<comment type="pathway">
    <text evidence="3">Carbohydrate metabolism; erythritol degradation.</text>
</comment>
<dbReference type="GO" id="GO:0004807">
    <property type="term" value="F:triose-phosphate isomerase activity"/>
    <property type="evidence" value="ECO:0007669"/>
    <property type="project" value="UniProtKB-UniRule"/>
</dbReference>
<reference evidence="15 16" key="1">
    <citation type="submission" date="2013-09" db="EMBL/GenBank/DDBJ databases">
        <title>Genome sequencing of Arenimonas composti.</title>
        <authorList>
            <person name="Chen F."/>
            <person name="Wang G."/>
        </authorList>
    </citation>
    <scope>NUCLEOTIDE SEQUENCE [LARGE SCALE GENOMIC DNA]</scope>
    <source>
        <strain evidence="15 16">TR7-09</strain>
    </source>
</reference>
<dbReference type="PROSITE" id="PS51440">
    <property type="entry name" value="TIM_2"/>
    <property type="match status" value="1"/>
</dbReference>
<evidence type="ECO:0000256" key="10">
    <source>
        <dbReference type="ARBA" id="ARBA00023152"/>
    </source>
</evidence>
<evidence type="ECO:0000256" key="13">
    <source>
        <dbReference type="HAMAP-Rule" id="MF_00147"/>
    </source>
</evidence>
<dbReference type="Gene3D" id="3.20.20.70">
    <property type="entry name" value="Aldolase class I"/>
    <property type="match status" value="1"/>
</dbReference>
<evidence type="ECO:0000256" key="4">
    <source>
        <dbReference type="ARBA" id="ARBA00007422"/>
    </source>
</evidence>
<evidence type="ECO:0000256" key="2">
    <source>
        <dbReference type="ARBA" id="ARBA00004742"/>
    </source>
</evidence>
<feature type="binding site" evidence="13">
    <location>
        <position position="211"/>
    </location>
    <ligand>
        <name>substrate</name>
    </ligand>
</feature>
<dbReference type="PANTHER" id="PTHR21139:SF42">
    <property type="entry name" value="TRIOSEPHOSPHATE ISOMERASE"/>
    <property type="match status" value="1"/>
</dbReference>
<evidence type="ECO:0000256" key="11">
    <source>
        <dbReference type="ARBA" id="ARBA00023235"/>
    </source>
</evidence>
<keyword evidence="9 13" id="KW-0963">Cytoplasm</keyword>
<feature type="active site" description="Electrophile" evidence="13">
    <location>
        <position position="94"/>
    </location>
</feature>
<dbReference type="STRING" id="1121013.GCA_000426365_00160"/>
<dbReference type="HAMAP" id="MF_00147_B">
    <property type="entry name" value="TIM_B"/>
    <property type="match status" value="1"/>
</dbReference>
<dbReference type="PANTHER" id="PTHR21139">
    <property type="entry name" value="TRIOSEPHOSPHATE ISOMERASE"/>
    <property type="match status" value="1"/>
</dbReference>
<accession>A0A091BDY6</accession>
<dbReference type="OrthoDB" id="9809429at2"/>
<keyword evidence="11 13" id="KW-0413">Isomerase</keyword>
<keyword evidence="10 13" id="KW-0324">Glycolysis</keyword>
<comment type="pathway">
    <text evidence="13 14">Carbohydrate degradation; glycolysis; D-glyceraldehyde 3-phosphate from glycerone phosphate: step 1/1.</text>
</comment>
<dbReference type="GO" id="GO:0005829">
    <property type="term" value="C:cytosol"/>
    <property type="evidence" value="ECO:0007669"/>
    <property type="project" value="TreeGrafter"/>
</dbReference>
<dbReference type="UniPathway" id="UPA00138"/>
<organism evidence="15 16">
    <name type="scientific">Arenimonas composti TR7-09 = DSM 18010</name>
    <dbReference type="NCBI Taxonomy" id="1121013"/>
    <lineage>
        <taxon>Bacteria</taxon>
        <taxon>Pseudomonadati</taxon>
        <taxon>Pseudomonadota</taxon>
        <taxon>Gammaproteobacteria</taxon>
        <taxon>Lysobacterales</taxon>
        <taxon>Lysobacteraceae</taxon>
        <taxon>Arenimonas</taxon>
    </lineage>
</organism>
<dbReference type="EC" id="5.3.1.1" evidence="6 13"/>
<comment type="subunit">
    <text evidence="5 13 14">Homodimer.</text>
</comment>
<dbReference type="eggNOG" id="COG0149">
    <property type="taxonomic scope" value="Bacteria"/>
</dbReference>
<dbReference type="InterPro" id="IPR020861">
    <property type="entry name" value="Triosephosphate_isomerase_AS"/>
</dbReference>
<feature type="binding site" evidence="13">
    <location>
        <position position="172"/>
    </location>
    <ligand>
        <name>substrate</name>
    </ligand>
</feature>
<comment type="pathway">
    <text evidence="2 13 14">Carbohydrate biosynthesis; gluconeogenesis.</text>
</comment>
<name>A0A091BDY6_9GAMM</name>
<dbReference type="EMBL" id="AWXU01000030">
    <property type="protein sequence ID" value="KFN49757.1"/>
    <property type="molecule type" value="Genomic_DNA"/>
</dbReference>
<evidence type="ECO:0000313" key="15">
    <source>
        <dbReference type="EMBL" id="KFN49757.1"/>
    </source>
</evidence>
<comment type="caution">
    <text evidence="15">The sequence shown here is derived from an EMBL/GenBank/DDBJ whole genome shotgun (WGS) entry which is preliminary data.</text>
</comment>
<comment type="catalytic activity">
    <reaction evidence="1 13 14">
        <text>D-glyceraldehyde 3-phosphate = dihydroxyacetone phosphate</text>
        <dbReference type="Rhea" id="RHEA:18585"/>
        <dbReference type="ChEBI" id="CHEBI:57642"/>
        <dbReference type="ChEBI" id="CHEBI:59776"/>
        <dbReference type="EC" id="5.3.1.1"/>
    </reaction>
</comment>
<gene>
    <name evidence="13" type="primary">tpiA</name>
    <name evidence="15" type="ORF">P873_09370</name>
</gene>
<comment type="similarity">
    <text evidence="4 13 14">Belongs to the triosephosphate isomerase family.</text>
</comment>
<dbReference type="GO" id="GO:0006094">
    <property type="term" value="P:gluconeogenesis"/>
    <property type="evidence" value="ECO:0007669"/>
    <property type="project" value="UniProtKB-UniRule"/>
</dbReference>
<dbReference type="GO" id="GO:0046166">
    <property type="term" value="P:glyceraldehyde-3-phosphate biosynthetic process"/>
    <property type="evidence" value="ECO:0007669"/>
    <property type="project" value="TreeGrafter"/>
</dbReference>
<evidence type="ECO:0000256" key="8">
    <source>
        <dbReference type="ARBA" id="ARBA00022432"/>
    </source>
</evidence>
<dbReference type="RefSeq" id="WP_026815734.1">
    <property type="nucleotide sequence ID" value="NZ_AUFF01000001.1"/>
</dbReference>
<sequence>MRTRIVAGNWKLNGDRAFARSLLDAVAAGERAAGVDVVILPPVPYIGELADHYGAHGLHFGAQDLDLNDHGAYTGEVSGRMLRDVGCRYVLVGHSERREYHEEDSQLVAEKFVAARKAGLVPILCVGETLNQREAGQTEWCLSKQLAPVFELAGAAGLDGAVLAYEPVWAIGTGRTATPAQAQEVHAFLRGEVRALDARIAGSLPILYGGSVKPANAAELFAQPDVDGGLIGGASLVAQDFLAIVAAAAR</sequence>
<dbReference type="UniPathway" id="UPA00109">
    <property type="reaction ID" value="UER00189"/>
</dbReference>
<keyword evidence="8 13" id="KW-0312">Gluconeogenesis</keyword>
<comment type="subcellular location">
    <subcellularLocation>
        <location evidence="13 14">Cytoplasm</location>
    </subcellularLocation>
</comment>
<evidence type="ECO:0000256" key="6">
    <source>
        <dbReference type="ARBA" id="ARBA00011940"/>
    </source>
</evidence>
<dbReference type="NCBIfam" id="TIGR00419">
    <property type="entry name" value="tim"/>
    <property type="match status" value="1"/>
</dbReference>
<dbReference type="GO" id="GO:0019563">
    <property type="term" value="P:glycerol catabolic process"/>
    <property type="evidence" value="ECO:0007669"/>
    <property type="project" value="TreeGrafter"/>
</dbReference>
<feature type="binding site" evidence="13">
    <location>
        <begin position="9"/>
        <end position="11"/>
    </location>
    <ligand>
        <name>substrate</name>
    </ligand>
</feature>
<evidence type="ECO:0000256" key="12">
    <source>
        <dbReference type="ARBA" id="ARBA00055680"/>
    </source>
</evidence>
<dbReference type="GO" id="GO:0006096">
    <property type="term" value="P:glycolytic process"/>
    <property type="evidence" value="ECO:0007669"/>
    <property type="project" value="UniProtKB-UniRule"/>
</dbReference>
<dbReference type="Pfam" id="PF00121">
    <property type="entry name" value="TIM"/>
    <property type="match status" value="1"/>
</dbReference>
<dbReference type="AlphaFoldDB" id="A0A091BDY6"/>
<dbReference type="SUPFAM" id="SSF51351">
    <property type="entry name" value="Triosephosphate isomerase (TIM)"/>
    <property type="match status" value="1"/>
</dbReference>
<evidence type="ECO:0000256" key="5">
    <source>
        <dbReference type="ARBA" id="ARBA00011738"/>
    </source>
</evidence>
<dbReference type="InterPro" id="IPR035990">
    <property type="entry name" value="TIM_sf"/>
</dbReference>
<evidence type="ECO:0000256" key="3">
    <source>
        <dbReference type="ARBA" id="ARBA00004939"/>
    </source>
</evidence>
<dbReference type="Proteomes" id="UP000029391">
    <property type="component" value="Unassembled WGS sequence"/>
</dbReference>
<keyword evidence="16" id="KW-1185">Reference proteome</keyword>
<protein>
    <recommendedName>
        <fullName evidence="7 13">Triosephosphate isomerase</fullName>
        <shortName evidence="13">TIM</shortName>
        <shortName evidence="13">TPI</shortName>
        <ecNumber evidence="6 13">5.3.1.1</ecNumber>
    </recommendedName>
    <alternativeName>
        <fullName evidence="13">Triose-phosphate isomerase</fullName>
    </alternativeName>
</protein>
<feature type="binding site" evidence="13">
    <location>
        <begin position="232"/>
        <end position="233"/>
    </location>
    <ligand>
        <name>substrate</name>
    </ligand>
</feature>
<evidence type="ECO:0000256" key="1">
    <source>
        <dbReference type="ARBA" id="ARBA00000474"/>
    </source>
</evidence>
<evidence type="ECO:0000256" key="9">
    <source>
        <dbReference type="ARBA" id="ARBA00022490"/>
    </source>
</evidence>
<dbReference type="CDD" id="cd00311">
    <property type="entry name" value="TIM"/>
    <property type="match status" value="1"/>
</dbReference>
<evidence type="ECO:0000256" key="14">
    <source>
        <dbReference type="RuleBase" id="RU363013"/>
    </source>
</evidence>
<evidence type="ECO:0000313" key="16">
    <source>
        <dbReference type="Proteomes" id="UP000029391"/>
    </source>
</evidence>
<feature type="active site" description="Proton acceptor" evidence="13">
    <location>
        <position position="166"/>
    </location>
</feature>
<dbReference type="InterPro" id="IPR022896">
    <property type="entry name" value="TrioseP_Isoase_bac/euk"/>
</dbReference>
<dbReference type="InterPro" id="IPR000652">
    <property type="entry name" value="Triosephosphate_isomerase"/>
</dbReference>
<dbReference type="FunFam" id="3.20.20.70:FF:000020">
    <property type="entry name" value="Triosephosphate isomerase"/>
    <property type="match status" value="1"/>
</dbReference>